<keyword evidence="3" id="KW-1185">Reference proteome</keyword>
<organism evidence="2 3">
    <name type="scientific">Zopfia rhizophila CBS 207.26</name>
    <dbReference type="NCBI Taxonomy" id="1314779"/>
    <lineage>
        <taxon>Eukaryota</taxon>
        <taxon>Fungi</taxon>
        <taxon>Dikarya</taxon>
        <taxon>Ascomycota</taxon>
        <taxon>Pezizomycotina</taxon>
        <taxon>Dothideomycetes</taxon>
        <taxon>Dothideomycetes incertae sedis</taxon>
        <taxon>Zopfiaceae</taxon>
        <taxon>Zopfia</taxon>
    </lineage>
</organism>
<feature type="region of interest" description="Disordered" evidence="1">
    <location>
        <begin position="1"/>
        <end position="27"/>
    </location>
</feature>
<dbReference type="AlphaFoldDB" id="A0A6A6E0K2"/>
<sequence>MMERSRGAPKPLARDSGANETMKQAKLRPQPVTVRCLANAMKRHQLTVARAIQRPRAIGTERFRVEPPQLDSAAICFNTAATDSVYLHRIHSLASHNTLVSCRDNKVTRASGHCYRPWLLICTSHLPIYDAIVTPSPDPSRSSETRCKSWTKVQAIGACRPKLSCISERCPCTRELQYEVV</sequence>
<reference evidence="2" key="1">
    <citation type="journal article" date="2020" name="Stud. Mycol.">
        <title>101 Dothideomycetes genomes: a test case for predicting lifestyles and emergence of pathogens.</title>
        <authorList>
            <person name="Haridas S."/>
            <person name="Albert R."/>
            <person name="Binder M."/>
            <person name="Bloem J."/>
            <person name="Labutti K."/>
            <person name="Salamov A."/>
            <person name="Andreopoulos B."/>
            <person name="Baker S."/>
            <person name="Barry K."/>
            <person name="Bills G."/>
            <person name="Bluhm B."/>
            <person name="Cannon C."/>
            <person name="Castanera R."/>
            <person name="Culley D."/>
            <person name="Daum C."/>
            <person name="Ezra D."/>
            <person name="Gonzalez J."/>
            <person name="Henrissat B."/>
            <person name="Kuo A."/>
            <person name="Liang C."/>
            <person name="Lipzen A."/>
            <person name="Lutzoni F."/>
            <person name="Magnuson J."/>
            <person name="Mondo S."/>
            <person name="Nolan M."/>
            <person name="Ohm R."/>
            <person name="Pangilinan J."/>
            <person name="Park H.-J."/>
            <person name="Ramirez L."/>
            <person name="Alfaro M."/>
            <person name="Sun H."/>
            <person name="Tritt A."/>
            <person name="Yoshinaga Y."/>
            <person name="Zwiers L.-H."/>
            <person name="Turgeon B."/>
            <person name="Goodwin S."/>
            <person name="Spatafora J."/>
            <person name="Crous P."/>
            <person name="Grigoriev I."/>
        </authorList>
    </citation>
    <scope>NUCLEOTIDE SEQUENCE</scope>
    <source>
        <strain evidence="2">CBS 207.26</strain>
    </source>
</reference>
<accession>A0A6A6E0K2</accession>
<protein>
    <submittedName>
        <fullName evidence="2">Uncharacterized protein</fullName>
    </submittedName>
</protein>
<evidence type="ECO:0000256" key="1">
    <source>
        <dbReference type="SAM" id="MobiDB-lite"/>
    </source>
</evidence>
<proteinExistence type="predicted"/>
<evidence type="ECO:0000313" key="3">
    <source>
        <dbReference type="Proteomes" id="UP000800200"/>
    </source>
</evidence>
<gene>
    <name evidence="2" type="ORF">K469DRAFT_206608</name>
</gene>
<name>A0A6A6E0K2_9PEZI</name>
<dbReference type="EMBL" id="ML994641">
    <property type="protein sequence ID" value="KAF2183710.1"/>
    <property type="molecule type" value="Genomic_DNA"/>
</dbReference>
<evidence type="ECO:0000313" key="2">
    <source>
        <dbReference type="EMBL" id="KAF2183710.1"/>
    </source>
</evidence>
<dbReference type="Proteomes" id="UP000800200">
    <property type="component" value="Unassembled WGS sequence"/>
</dbReference>